<dbReference type="SUPFAM" id="SSF47336">
    <property type="entry name" value="ACP-like"/>
    <property type="match status" value="1"/>
</dbReference>
<accession>A0A1V9G5M0</accession>
<comment type="caution">
    <text evidence="2">The sequence shown here is derived from an EMBL/GenBank/DDBJ whole genome shotgun (WGS) entry which is preliminary data.</text>
</comment>
<keyword evidence="1" id="KW-1133">Transmembrane helix</keyword>
<dbReference type="Gene3D" id="1.10.1200.10">
    <property type="entry name" value="ACP-like"/>
    <property type="match status" value="1"/>
</dbReference>
<evidence type="ECO:0000313" key="2">
    <source>
        <dbReference type="EMBL" id="OQP65939.1"/>
    </source>
</evidence>
<evidence type="ECO:0008006" key="4">
    <source>
        <dbReference type="Google" id="ProtNLM"/>
    </source>
</evidence>
<sequence>MGLDSVEILVNVENAFGITISNFEAEKIATVGDIHSIVWRSVQGRQSMRCKSQQLYYKLRHILITKFRVHKDTIELNASLNEIFPLMNRRLLYRKLEKEVQLKLPPLVLPPVWENTLRITGFVLIAGTLACSLVMVRMFHYTSWLYLLPGLGIVLTIFFSNVLDGVRTVFTPATLKAYTQQVLSLNYATLIQQNGTNRKEVELIINNVIAETIGLELHEISPEKRLAYDLGID</sequence>
<protein>
    <recommendedName>
        <fullName evidence="4">Carrier domain-containing protein</fullName>
    </recommendedName>
</protein>
<dbReference type="STRING" id="1703345.A3860_15225"/>
<dbReference type="RefSeq" id="WP_081145784.1">
    <property type="nucleotide sequence ID" value="NZ_LVYD01000013.1"/>
</dbReference>
<gene>
    <name evidence="2" type="ORF">A3860_15225</name>
</gene>
<feature type="transmembrane region" description="Helical" evidence="1">
    <location>
        <begin position="144"/>
        <end position="163"/>
    </location>
</feature>
<reference evidence="2 3" key="1">
    <citation type="submission" date="2016-03" db="EMBL/GenBank/DDBJ databases">
        <title>Niastella vici sp. nov., isolated from farmland soil.</title>
        <authorList>
            <person name="Chen L."/>
            <person name="Wang D."/>
            <person name="Yang S."/>
            <person name="Wang G."/>
        </authorList>
    </citation>
    <scope>NUCLEOTIDE SEQUENCE [LARGE SCALE GENOMIC DNA]</scope>
    <source>
        <strain evidence="2 3">DJ57</strain>
    </source>
</reference>
<proteinExistence type="predicted"/>
<evidence type="ECO:0000313" key="3">
    <source>
        <dbReference type="Proteomes" id="UP000192796"/>
    </source>
</evidence>
<dbReference type="InterPro" id="IPR036736">
    <property type="entry name" value="ACP-like_sf"/>
</dbReference>
<evidence type="ECO:0000256" key="1">
    <source>
        <dbReference type="SAM" id="Phobius"/>
    </source>
</evidence>
<dbReference type="EMBL" id="LVYD01000013">
    <property type="protein sequence ID" value="OQP65939.1"/>
    <property type="molecule type" value="Genomic_DNA"/>
</dbReference>
<organism evidence="2 3">
    <name type="scientific">Niastella vici</name>
    <dbReference type="NCBI Taxonomy" id="1703345"/>
    <lineage>
        <taxon>Bacteria</taxon>
        <taxon>Pseudomonadati</taxon>
        <taxon>Bacteroidota</taxon>
        <taxon>Chitinophagia</taxon>
        <taxon>Chitinophagales</taxon>
        <taxon>Chitinophagaceae</taxon>
        <taxon>Niastella</taxon>
    </lineage>
</organism>
<dbReference type="OrthoDB" id="883085at2"/>
<name>A0A1V9G5M0_9BACT</name>
<dbReference type="Proteomes" id="UP000192796">
    <property type="component" value="Unassembled WGS sequence"/>
</dbReference>
<keyword evidence="1" id="KW-0812">Transmembrane</keyword>
<keyword evidence="3" id="KW-1185">Reference proteome</keyword>
<keyword evidence="1" id="KW-0472">Membrane</keyword>
<dbReference type="AlphaFoldDB" id="A0A1V9G5M0"/>